<keyword evidence="1" id="KW-0472">Membrane</keyword>
<protein>
    <submittedName>
        <fullName evidence="2">DUF4405 domain-containing protein</fullName>
    </submittedName>
</protein>
<dbReference type="Proteomes" id="UP001204142">
    <property type="component" value="Unassembled WGS sequence"/>
</dbReference>
<keyword evidence="1" id="KW-0812">Transmembrane</keyword>
<gene>
    <name evidence="2" type="ORF">NQT62_09610</name>
</gene>
<evidence type="ECO:0000313" key="2">
    <source>
        <dbReference type="EMBL" id="MCQ8896687.1"/>
    </source>
</evidence>
<feature type="transmembrane region" description="Helical" evidence="1">
    <location>
        <begin position="66"/>
        <end position="86"/>
    </location>
</feature>
<dbReference type="EMBL" id="JANIGO010000003">
    <property type="protein sequence ID" value="MCQ8896687.1"/>
    <property type="molecule type" value="Genomic_DNA"/>
</dbReference>
<reference evidence="2 3" key="1">
    <citation type="submission" date="2022-07" db="EMBL/GenBank/DDBJ databases">
        <authorList>
            <person name="Xamxidin M."/>
            <person name="Wu M."/>
        </authorList>
    </citation>
    <scope>NUCLEOTIDE SEQUENCE [LARGE SCALE GENOMIC DNA]</scope>
    <source>
        <strain evidence="2 3">NBRC 111650</strain>
    </source>
</reference>
<feature type="transmembrane region" description="Helical" evidence="1">
    <location>
        <begin position="130"/>
        <end position="149"/>
    </location>
</feature>
<evidence type="ECO:0000313" key="3">
    <source>
        <dbReference type="Proteomes" id="UP001204142"/>
    </source>
</evidence>
<organism evidence="2 3">
    <name type="scientific">Limnobacter humi</name>
    <dbReference type="NCBI Taxonomy" id="1778671"/>
    <lineage>
        <taxon>Bacteria</taxon>
        <taxon>Pseudomonadati</taxon>
        <taxon>Pseudomonadota</taxon>
        <taxon>Betaproteobacteria</taxon>
        <taxon>Burkholderiales</taxon>
        <taxon>Burkholderiaceae</taxon>
        <taxon>Limnobacter</taxon>
    </lineage>
</organism>
<dbReference type="RefSeq" id="WP_256764501.1">
    <property type="nucleotide sequence ID" value="NZ_JANIGO010000003.1"/>
</dbReference>
<feature type="transmembrane region" description="Helical" evidence="1">
    <location>
        <begin position="24"/>
        <end position="46"/>
    </location>
</feature>
<feature type="transmembrane region" description="Helical" evidence="1">
    <location>
        <begin position="98"/>
        <end position="118"/>
    </location>
</feature>
<comment type="caution">
    <text evidence="2">The sequence shown here is derived from an EMBL/GenBank/DDBJ whole genome shotgun (WGS) entry which is preliminary data.</text>
</comment>
<accession>A0ABT1WGN8</accession>
<sequence>MRTMQHQPSTPPNSLRIPVWNRRAVYASLLALVVTGGLWLLAHYLLRTPGEYGELVHPLEPWSMKLHGGAAMFALFFTGSILHSHIRRAIRSGRNRGSGWAMVIVLTLLTLTGYWLYYFSSEETRPMGSLIHWAAGTGLCALLLTHVWIGRQSRH</sequence>
<evidence type="ECO:0000256" key="1">
    <source>
        <dbReference type="SAM" id="Phobius"/>
    </source>
</evidence>
<keyword evidence="3" id="KW-1185">Reference proteome</keyword>
<name>A0ABT1WGN8_9BURK</name>
<keyword evidence="1" id="KW-1133">Transmembrane helix</keyword>
<proteinExistence type="predicted"/>